<gene>
    <name evidence="10" type="ORF">ACEWY4_008944</name>
</gene>
<keyword evidence="7" id="KW-0325">Glycoprotein</keyword>
<keyword evidence="3" id="KW-0732">Signal</keyword>
<evidence type="ECO:0000313" key="10">
    <source>
        <dbReference type="EMBL" id="KAL2094225.1"/>
    </source>
</evidence>
<comment type="subcellular location">
    <subcellularLocation>
        <location evidence="1">Membrane</location>
        <topology evidence="1">Single-pass type I membrane protein</topology>
    </subcellularLocation>
</comment>
<accession>A0ABD1K512</accession>
<evidence type="ECO:0000256" key="8">
    <source>
        <dbReference type="SAM" id="Phobius"/>
    </source>
</evidence>
<evidence type="ECO:0000256" key="6">
    <source>
        <dbReference type="ARBA" id="ARBA00023170"/>
    </source>
</evidence>
<keyword evidence="5 8" id="KW-0472">Membrane</keyword>
<keyword evidence="11" id="KW-1185">Reference proteome</keyword>
<organism evidence="10 11">
    <name type="scientific">Coilia grayii</name>
    <name type="common">Gray's grenadier anchovy</name>
    <dbReference type="NCBI Taxonomy" id="363190"/>
    <lineage>
        <taxon>Eukaryota</taxon>
        <taxon>Metazoa</taxon>
        <taxon>Chordata</taxon>
        <taxon>Craniata</taxon>
        <taxon>Vertebrata</taxon>
        <taxon>Euteleostomi</taxon>
        <taxon>Actinopterygii</taxon>
        <taxon>Neopterygii</taxon>
        <taxon>Teleostei</taxon>
        <taxon>Clupei</taxon>
        <taxon>Clupeiformes</taxon>
        <taxon>Clupeoidei</taxon>
        <taxon>Engraulidae</taxon>
        <taxon>Coilinae</taxon>
        <taxon>Coilia</taxon>
    </lineage>
</organism>
<keyword evidence="4 8" id="KW-1133">Transmembrane helix</keyword>
<evidence type="ECO:0000313" key="11">
    <source>
        <dbReference type="Proteomes" id="UP001591681"/>
    </source>
</evidence>
<proteinExistence type="predicted"/>
<evidence type="ECO:0000256" key="1">
    <source>
        <dbReference type="ARBA" id="ARBA00004479"/>
    </source>
</evidence>
<dbReference type="GO" id="GO:0016020">
    <property type="term" value="C:membrane"/>
    <property type="evidence" value="ECO:0007669"/>
    <property type="project" value="UniProtKB-SubCell"/>
</dbReference>
<dbReference type="InterPro" id="IPR036116">
    <property type="entry name" value="FN3_sf"/>
</dbReference>
<evidence type="ECO:0000256" key="7">
    <source>
        <dbReference type="ARBA" id="ARBA00023180"/>
    </source>
</evidence>
<dbReference type="Gene3D" id="2.60.40.10">
    <property type="entry name" value="Immunoglobulins"/>
    <property type="match status" value="3"/>
</dbReference>
<dbReference type="InterPro" id="IPR015321">
    <property type="entry name" value="TypeI_recpt_CBD"/>
</dbReference>
<sequence>MPHCKYLINAPRYRMPHFTLSVCLSCGGKPHHTPQPTQACCSALPTDTADDPSTEGAVPLKSVETPPPTHKGWEATAAYTEVLFQLFRRLVMKMFSVILAVITVCSQSCFSEVTSVDPPDNVTLSDLGLLGQLVIRWSPPATLHNLTDCSVRYQLEYFSTYKNEWRGYRTPRTSFRAQFDLERDVRVRLGTMLRGSCTNGVERTSPPRELLWPPHLTGVESSRVRNFTCVFHRKQYMECTWERGAEEPRHTQRFLYYWHSGMEAVAECPEYITSQGTHTGCLFPRHSVEEFTDFNVCVNGTSAQGPLRAVYVSLQVQNHVKPGPVEALSLEEAQEGGELLLGWSPPTGRVPPHCLEYEVTSEHTDQDGKEWGMVNITEKTSLVFPAEQRSCARVRSRVHEYCSDSSFWSDWSRRICVPDEAPEKPSPAMDIALICVLVASAVALLSLCISVWLFGKTWQKKREQKTQHYSLFWEDLHPKPAVSC</sequence>
<name>A0ABD1K512_9TELE</name>
<evidence type="ECO:0000256" key="4">
    <source>
        <dbReference type="ARBA" id="ARBA00022989"/>
    </source>
</evidence>
<evidence type="ECO:0000256" key="5">
    <source>
        <dbReference type="ARBA" id="ARBA00023136"/>
    </source>
</evidence>
<reference evidence="10 11" key="1">
    <citation type="submission" date="2024-09" db="EMBL/GenBank/DDBJ databases">
        <title>A chromosome-level genome assembly of Gray's grenadier anchovy, Coilia grayii.</title>
        <authorList>
            <person name="Fu Z."/>
        </authorList>
    </citation>
    <scope>NUCLEOTIDE SEQUENCE [LARGE SCALE GENOMIC DNA]</scope>
    <source>
        <strain evidence="10">G4</strain>
        <tissue evidence="10">Muscle</tissue>
    </source>
</reference>
<evidence type="ECO:0000259" key="9">
    <source>
        <dbReference type="Pfam" id="PF09240"/>
    </source>
</evidence>
<protein>
    <recommendedName>
        <fullName evidence="9">Type I cytokine receptor cytokine-binding domain-containing protein</fullName>
    </recommendedName>
</protein>
<dbReference type="Proteomes" id="UP001591681">
    <property type="component" value="Unassembled WGS sequence"/>
</dbReference>
<feature type="domain" description="Type I cytokine receptor cytokine-binding" evidence="9">
    <location>
        <begin position="226"/>
        <end position="319"/>
    </location>
</feature>
<dbReference type="InterPro" id="IPR013783">
    <property type="entry name" value="Ig-like_fold"/>
</dbReference>
<feature type="transmembrane region" description="Helical" evidence="8">
    <location>
        <begin position="431"/>
        <end position="455"/>
    </location>
</feature>
<dbReference type="EMBL" id="JBHFQA010000008">
    <property type="protein sequence ID" value="KAL2094225.1"/>
    <property type="molecule type" value="Genomic_DNA"/>
</dbReference>
<dbReference type="Pfam" id="PF09240">
    <property type="entry name" value="IL6Ra-bind"/>
    <property type="match status" value="1"/>
</dbReference>
<comment type="caution">
    <text evidence="10">The sequence shown here is derived from an EMBL/GenBank/DDBJ whole genome shotgun (WGS) entry which is preliminary data.</text>
</comment>
<evidence type="ECO:0000256" key="2">
    <source>
        <dbReference type="ARBA" id="ARBA00022692"/>
    </source>
</evidence>
<keyword evidence="2 8" id="KW-0812">Transmembrane</keyword>
<dbReference type="PANTHER" id="PTHR23037:SF45">
    <property type="entry name" value="INTERLEUKIN 13 RECEPTOR SUBUNIT ALPHA 2"/>
    <property type="match status" value="1"/>
</dbReference>
<keyword evidence="6" id="KW-0675">Receptor</keyword>
<dbReference type="AlphaFoldDB" id="A0ABD1K512"/>
<dbReference type="PANTHER" id="PTHR23037">
    <property type="entry name" value="CYTOKINE RECEPTOR"/>
    <property type="match status" value="1"/>
</dbReference>
<evidence type="ECO:0000256" key="3">
    <source>
        <dbReference type="ARBA" id="ARBA00022729"/>
    </source>
</evidence>
<dbReference type="SUPFAM" id="SSF49265">
    <property type="entry name" value="Fibronectin type III"/>
    <property type="match status" value="3"/>
</dbReference>